<dbReference type="STRING" id="28125.HMPREF3202_01890"/>
<dbReference type="EMBL" id="LTAG01000110">
    <property type="protein sequence ID" value="KXO15303.1"/>
    <property type="molecule type" value="Genomic_DNA"/>
</dbReference>
<dbReference type="AlphaFoldDB" id="A0A137SS76"/>
<evidence type="ECO:0000313" key="2">
    <source>
        <dbReference type="Proteomes" id="UP000070093"/>
    </source>
</evidence>
<sequence length="44" mass="5211">MSLRSDKTNILVNNKVVDIIRRYKFRFCPNTFSLKNTTKNISSF</sequence>
<comment type="caution">
    <text evidence="1">The sequence shown here is derived from an EMBL/GenBank/DDBJ whole genome shotgun (WGS) entry which is preliminary data.</text>
</comment>
<dbReference type="PATRIC" id="fig|28125.4.peg.1881"/>
<evidence type="ECO:0000313" key="1">
    <source>
        <dbReference type="EMBL" id="KXO15303.1"/>
    </source>
</evidence>
<accession>A0A137SS76</accession>
<reference evidence="1 2" key="1">
    <citation type="submission" date="2016-02" db="EMBL/GenBank/DDBJ databases">
        <authorList>
            <person name="Wen L."/>
            <person name="He K."/>
            <person name="Yang H."/>
        </authorList>
    </citation>
    <scope>NUCLEOTIDE SEQUENCE [LARGE SCALE GENOMIC DNA]</scope>
    <source>
        <strain evidence="1 2">GED7880</strain>
    </source>
</reference>
<protein>
    <submittedName>
        <fullName evidence="1">Uncharacterized protein</fullName>
    </submittedName>
</protein>
<name>A0A137SS76_9BACT</name>
<proteinExistence type="predicted"/>
<organism evidence="1 2">
    <name type="scientific">Prevotella bivia</name>
    <dbReference type="NCBI Taxonomy" id="28125"/>
    <lineage>
        <taxon>Bacteria</taxon>
        <taxon>Pseudomonadati</taxon>
        <taxon>Bacteroidota</taxon>
        <taxon>Bacteroidia</taxon>
        <taxon>Bacteroidales</taxon>
        <taxon>Prevotellaceae</taxon>
        <taxon>Prevotella</taxon>
    </lineage>
</organism>
<gene>
    <name evidence="1" type="ORF">HMPREF3202_01890</name>
</gene>
<dbReference type="Proteomes" id="UP000070093">
    <property type="component" value="Unassembled WGS sequence"/>
</dbReference>